<dbReference type="OrthoDB" id="9791752at2"/>
<reference evidence="6 7" key="1">
    <citation type="journal article" date="2015" name="Genome Announc.">
        <title>Expanding the biotechnology potential of lactobacilli through comparative genomics of 213 strains and associated genera.</title>
        <authorList>
            <person name="Sun Z."/>
            <person name="Harris H.M."/>
            <person name="McCann A."/>
            <person name="Guo C."/>
            <person name="Argimon S."/>
            <person name="Zhang W."/>
            <person name="Yang X."/>
            <person name="Jeffery I.B."/>
            <person name="Cooney J.C."/>
            <person name="Kagawa T.F."/>
            <person name="Liu W."/>
            <person name="Song Y."/>
            <person name="Salvetti E."/>
            <person name="Wrobel A."/>
            <person name="Rasinkangas P."/>
            <person name="Parkhill J."/>
            <person name="Rea M.C."/>
            <person name="O'Sullivan O."/>
            <person name="Ritari J."/>
            <person name="Douillard F.P."/>
            <person name="Paul Ross R."/>
            <person name="Yang R."/>
            <person name="Briner A.E."/>
            <person name="Felis G.E."/>
            <person name="de Vos W.M."/>
            <person name="Barrangou R."/>
            <person name="Klaenhammer T.R."/>
            <person name="Caufield P.W."/>
            <person name="Cui Y."/>
            <person name="Zhang H."/>
            <person name="O'Toole P.W."/>
        </authorList>
    </citation>
    <scope>NUCLEOTIDE SEQUENCE [LARGE SCALE GENOMIC DNA]</scope>
    <source>
        <strain evidence="6 7">DSM 16991</strain>
    </source>
</reference>
<protein>
    <submittedName>
        <fullName evidence="6">Transcriptional regulator iclr family protein</fullName>
    </submittedName>
</protein>
<dbReference type="Proteomes" id="UP000050949">
    <property type="component" value="Unassembled WGS sequence"/>
</dbReference>
<dbReference type="RefSeq" id="WP_027828345.1">
    <property type="nucleotide sequence ID" value="NZ_AUEH01000017.1"/>
</dbReference>
<keyword evidence="1" id="KW-0805">Transcription regulation</keyword>
<keyword evidence="3" id="KW-0804">Transcription</keyword>
<feature type="domain" description="IclR-ED" evidence="5">
    <location>
        <begin position="73"/>
        <end position="253"/>
    </location>
</feature>
<evidence type="ECO:0000259" key="5">
    <source>
        <dbReference type="PROSITE" id="PS51078"/>
    </source>
</evidence>
<dbReference type="SMART" id="SM00346">
    <property type="entry name" value="HTH_ICLR"/>
    <property type="match status" value="1"/>
</dbReference>
<sequence length="253" mass="28005">MPETTEKLYGTVLIKAKEIMDFTLAADEAPTLMTISRGTGLTKPTALKILTTLCALGFMHRDDESRRYYLGTQFIPYATKAMSSFNIRDVAFPALEALRQTTGETINLGVLESNQVMLIEKLESPNSIKLKSTIGGRMHLYSSAMGKAILATFTPDQLAAYLHRTTLQPVTPHTLITPTALKHNIQEIKDRGVAIDNEENELEVFCVGATIYRHDRLFGAFSVSAPKYRVPEAARAELIDQVRATQEAITAEI</sequence>
<dbReference type="GO" id="GO:0045892">
    <property type="term" value="P:negative regulation of DNA-templated transcription"/>
    <property type="evidence" value="ECO:0007669"/>
    <property type="project" value="TreeGrafter"/>
</dbReference>
<dbReference type="InterPro" id="IPR005471">
    <property type="entry name" value="Tscrpt_reg_IclR_N"/>
</dbReference>
<dbReference type="PATRIC" id="fig|1122147.4.peg.1601"/>
<dbReference type="GO" id="GO:0003677">
    <property type="term" value="F:DNA binding"/>
    <property type="evidence" value="ECO:0007669"/>
    <property type="project" value="UniProtKB-KW"/>
</dbReference>
<dbReference type="SUPFAM" id="SSF46785">
    <property type="entry name" value="Winged helix' DNA-binding domain"/>
    <property type="match status" value="1"/>
</dbReference>
<dbReference type="InterPro" id="IPR014757">
    <property type="entry name" value="Tscrpt_reg_IclR_C"/>
</dbReference>
<dbReference type="Gene3D" id="1.10.10.10">
    <property type="entry name" value="Winged helix-like DNA-binding domain superfamily/Winged helix DNA-binding domain"/>
    <property type="match status" value="1"/>
</dbReference>
<dbReference type="AlphaFoldDB" id="A0A0R1X1J6"/>
<dbReference type="PROSITE" id="PS51078">
    <property type="entry name" value="ICLR_ED"/>
    <property type="match status" value="1"/>
</dbReference>
<dbReference type="PANTHER" id="PTHR30136:SF19">
    <property type="entry name" value="DNA-BINDING TRANSCRIPTIONAL REPRESSOR YIAJ"/>
    <property type="match status" value="1"/>
</dbReference>
<dbReference type="InterPro" id="IPR029016">
    <property type="entry name" value="GAF-like_dom_sf"/>
</dbReference>
<name>A0A0R1X1J6_9LACO</name>
<dbReference type="PANTHER" id="PTHR30136">
    <property type="entry name" value="HELIX-TURN-HELIX TRANSCRIPTIONAL REGULATOR, ICLR FAMILY"/>
    <property type="match status" value="1"/>
</dbReference>
<dbReference type="SUPFAM" id="SSF55781">
    <property type="entry name" value="GAF domain-like"/>
    <property type="match status" value="1"/>
</dbReference>
<feature type="domain" description="HTH iclR-type" evidence="4">
    <location>
        <begin position="10"/>
        <end position="72"/>
    </location>
</feature>
<organism evidence="6 7">
    <name type="scientific">Schleiferilactobacillus harbinensis DSM 16991</name>
    <dbReference type="NCBI Taxonomy" id="1122147"/>
    <lineage>
        <taxon>Bacteria</taxon>
        <taxon>Bacillati</taxon>
        <taxon>Bacillota</taxon>
        <taxon>Bacilli</taxon>
        <taxon>Lactobacillales</taxon>
        <taxon>Lactobacillaceae</taxon>
        <taxon>Schleiferilactobacillus</taxon>
    </lineage>
</organism>
<keyword evidence="2" id="KW-0238">DNA-binding</keyword>
<dbReference type="PROSITE" id="PS51077">
    <property type="entry name" value="HTH_ICLR"/>
    <property type="match status" value="1"/>
</dbReference>
<evidence type="ECO:0000256" key="3">
    <source>
        <dbReference type="ARBA" id="ARBA00023163"/>
    </source>
</evidence>
<dbReference type="Pfam" id="PF09339">
    <property type="entry name" value="HTH_IclR"/>
    <property type="match status" value="1"/>
</dbReference>
<evidence type="ECO:0000256" key="2">
    <source>
        <dbReference type="ARBA" id="ARBA00023125"/>
    </source>
</evidence>
<comment type="caution">
    <text evidence="6">The sequence shown here is derived from an EMBL/GenBank/DDBJ whole genome shotgun (WGS) entry which is preliminary data.</text>
</comment>
<dbReference type="InterPro" id="IPR036388">
    <property type="entry name" value="WH-like_DNA-bd_sf"/>
</dbReference>
<evidence type="ECO:0000256" key="1">
    <source>
        <dbReference type="ARBA" id="ARBA00023015"/>
    </source>
</evidence>
<dbReference type="eggNOG" id="COG1414">
    <property type="taxonomic scope" value="Bacteria"/>
</dbReference>
<accession>A0A0R1X1J6</accession>
<dbReference type="GO" id="GO:0003700">
    <property type="term" value="F:DNA-binding transcription factor activity"/>
    <property type="evidence" value="ECO:0007669"/>
    <property type="project" value="TreeGrafter"/>
</dbReference>
<dbReference type="EMBL" id="AZFW01000150">
    <property type="protein sequence ID" value="KRM23685.1"/>
    <property type="molecule type" value="Genomic_DNA"/>
</dbReference>
<dbReference type="Gene3D" id="3.30.450.40">
    <property type="match status" value="1"/>
</dbReference>
<proteinExistence type="predicted"/>
<evidence type="ECO:0000259" key="4">
    <source>
        <dbReference type="PROSITE" id="PS51077"/>
    </source>
</evidence>
<evidence type="ECO:0000313" key="6">
    <source>
        <dbReference type="EMBL" id="KRM23685.1"/>
    </source>
</evidence>
<gene>
    <name evidence="6" type="ORF">FC91_GL001541</name>
</gene>
<dbReference type="InterPro" id="IPR036390">
    <property type="entry name" value="WH_DNA-bd_sf"/>
</dbReference>
<evidence type="ECO:0000313" key="7">
    <source>
        <dbReference type="Proteomes" id="UP000050949"/>
    </source>
</evidence>
<dbReference type="Pfam" id="PF01614">
    <property type="entry name" value="IclR_C"/>
    <property type="match status" value="1"/>
</dbReference>
<dbReference type="InterPro" id="IPR050707">
    <property type="entry name" value="HTH_MetabolicPath_Reg"/>
</dbReference>